<proteinExistence type="predicted"/>
<feature type="domain" description="HTH myb-type" evidence="5">
    <location>
        <begin position="186"/>
        <end position="233"/>
    </location>
</feature>
<dbReference type="InterPro" id="IPR050560">
    <property type="entry name" value="MYB_TF"/>
</dbReference>
<feature type="domain" description="Myb-like" evidence="4">
    <location>
        <begin position="179"/>
        <end position="229"/>
    </location>
</feature>
<feature type="region of interest" description="Disordered" evidence="3">
    <location>
        <begin position="218"/>
        <end position="244"/>
    </location>
</feature>
<dbReference type="InterPro" id="IPR001005">
    <property type="entry name" value="SANT/Myb"/>
</dbReference>
<evidence type="ECO:0000259" key="4">
    <source>
        <dbReference type="PROSITE" id="PS50090"/>
    </source>
</evidence>
<dbReference type="InterPro" id="IPR009057">
    <property type="entry name" value="Homeodomain-like_sf"/>
</dbReference>
<reference evidence="6 7" key="1">
    <citation type="journal article" date="2019" name="Nat. Plants">
        <title>Genome sequencing of Musa balbisiana reveals subgenome evolution and function divergence in polyploid bananas.</title>
        <authorList>
            <person name="Yao X."/>
        </authorList>
    </citation>
    <scope>NUCLEOTIDE SEQUENCE [LARGE SCALE GENOMIC DNA]</scope>
    <source>
        <strain evidence="7">cv. DH-PKW</strain>
        <tissue evidence="6">Leaves</tissue>
    </source>
</reference>
<dbReference type="GO" id="GO:0005634">
    <property type="term" value="C:nucleus"/>
    <property type="evidence" value="ECO:0007669"/>
    <property type="project" value="TreeGrafter"/>
</dbReference>
<dbReference type="PANTHER" id="PTHR45614:SF285">
    <property type="entry name" value="TRANSCRIPTION FACTOR MYB98"/>
    <property type="match status" value="1"/>
</dbReference>
<protein>
    <submittedName>
        <fullName evidence="6">Uncharacterized protein</fullName>
    </submittedName>
</protein>
<dbReference type="Gene3D" id="1.10.10.60">
    <property type="entry name" value="Homeodomain-like"/>
    <property type="match status" value="2"/>
</dbReference>
<dbReference type="CDD" id="cd00167">
    <property type="entry name" value="SANT"/>
    <property type="match status" value="2"/>
</dbReference>
<dbReference type="PANTHER" id="PTHR45614">
    <property type="entry name" value="MYB PROTEIN-RELATED"/>
    <property type="match status" value="1"/>
</dbReference>
<dbReference type="AlphaFoldDB" id="A0A4S8J9K7"/>
<comment type="caution">
    <text evidence="6">The sequence shown here is derived from an EMBL/GenBank/DDBJ whole genome shotgun (WGS) entry which is preliminary data.</text>
</comment>
<dbReference type="InterPro" id="IPR017930">
    <property type="entry name" value="Myb_dom"/>
</dbReference>
<evidence type="ECO:0000256" key="2">
    <source>
        <dbReference type="ARBA" id="ARBA00023125"/>
    </source>
</evidence>
<name>A0A4S8J9K7_MUSBA</name>
<accession>A0A4S8J9K7</accession>
<dbReference type="GO" id="GO:0000981">
    <property type="term" value="F:DNA-binding transcription factor activity, RNA polymerase II-specific"/>
    <property type="evidence" value="ECO:0007669"/>
    <property type="project" value="TreeGrafter"/>
</dbReference>
<dbReference type="GO" id="GO:0000978">
    <property type="term" value="F:RNA polymerase II cis-regulatory region sequence-specific DNA binding"/>
    <property type="evidence" value="ECO:0007669"/>
    <property type="project" value="TreeGrafter"/>
</dbReference>
<evidence type="ECO:0000313" key="7">
    <source>
        <dbReference type="Proteomes" id="UP000317650"/>
    </source>
</evidence>
<keyword evidence="1" id="KW-0677">Repeat</keyword>
<feature type="compositionally biased region" description="Basic residues" evidence="3">
    <location>
        <begin position="227"/>
        <end position="239"/>
    </location>
</feature>
<feature type="domain" description="HTH myb-type" evidence="5">
    <location>
        <begin position="127"/>
        <end position="182"/>
    </location>
</feature>
<organism evidence="6 7">
    <name type="scientific">Musa balbisiana</name>
    <name type="common">Banana</name>
    <dbReference type="NCBI Taxonomy" id="52838"/>
    <lineage>
        <taxon>Eukaryota</taxon>
        <taxon>Viridiplantae</taxon>
        <taxon>Streptophyta</taxon>
        <taxon>Embryophyta</taxon>
        <taxon>Tracheophyta</taxon>
        <taxon>Spermatophyta</taxon>
        <taxon>Magnoliopsida</taxon>
        <taxon>Liliopsida</taxon>
        <taxon>Zingiberales</taxon>
        <taxon>Musaceae</taxon>
        <taxon>Musa</taxon>
    </lineage>
</organism>
<sequence>MEFGCPRSLLPTAFHRELHWFQGSGDLLDVLSNGCCSDFVRCFPRNTFSDDLNSTLMLQKIDPPSYSTRIIGDRDLMVCNSTEFNISLDAFHDLSTMVAGSQTQKKVQIDTKTTVAAKNDGCRVQKKSSVVKGQWTAEEDSMLMELVERYGIRKWSHVARMLNGRIGKQCRERWHNHLRPNIKVDSWSEEEDKILIQAHSQLGNRWVEIAKRLPGRTENSIKNHWNTNKRRQSSRRTCRKSKDAKRSTLLQNYIRSLNLTSSPPPVESSSKNGMQREAVNVQGDGDGDRFLHGWGLGDVPEMLLDSGMLPDTDDMISCLFDQLGCSVRIGKGCDAATTWDGVPPLVIPSEDVKRDVDLLEMIAMNSSSKE</sequence>
<dbReference type="EMBL" id="PYDT01000006">
    <property type="protein sequence ID" value="THU57929.1"/>
    <property type="molecule type" value="Genomic_DNA"/>
</dbReference>
<dbReference type="STRING" id="52838.A0A4S8J9K7"/>
<dbReference type="PROSITE" id="PS50090">
    <property type="entry name" value="MYB_LIKE"/>
    <property type="match status" value="2"/>
</dbReference>
<keyword evidence="2" id="KW-0238">DNA-binding</keyword>
<dbReference type="Pfam" id="PF00249">
    <property type="entry name" value="Myb_DNA-binding"/>
    <property type="match status" value="2"/>
</dbReference>
<dbReference type="SMART" id="SM00717">
    <property type="entry name" value="SANT"/>
    <property type="match status" value="2"/>
</dbReference>
<dbReference type="SUPFAM" id="SSF46689">
    <property type="entry name" value="Homeodomain-like"/>
    <property type="match status" value="1"/>
</dbReference>
<dbReference type="FunFam" id="1.10.10.60:FF:000010">
    <property type="entry name" value="Transcriptional activator Myb isoform A"/>
    <property type="match status" value="1"/>
</dbReference>
<evidence type="ECO:0000313" key="6">
    <source>
        <dbReference type="EMBL" id="THU57929.1"/>
    </source>
</evidence>
<evidence type="ECO:0000256" key="3">
    <source>
        <dbReference type="SAM" id="MobiDB-lite"/>
    </source>
</evidence>
<feature type="domain" description="Myb-like" evidence="4">
    <location>
        <begin position="127"/>
        <end position="178"/>
    </location>
</feature>
<keyword evidence="7" id="KW-1185">Reference proteome</keyword>
<evidence type="ECO:0000259" key="5">
    <source>
        <dbReference type="PROSITE" id="PS51294"/>
    </source>
</evidence>
<dbReference type="Proteomes" id="UP000317650">
    <property type="component" value="Chromosome 3"/>
</dbReference>
<evidence type="ECO:0000256" key="1">
    <source>
        <dbReference type="ARBA" id="ARBA00022737"/>
    </source>
</evidence>
<gene>
    <name evidence="6" type="ORF">C4D60_Mb03t08770</name>
</gene>
<dbReference type="PROSITE" id="PS51294">
    <property type="entry name" value="HTH_MYB"/>
    <property type="match status" value="2"/>
</dbReference>